<evidence type="ECO:0000313" key="7">
    <source>
        <dbReference type="Proteomes" id="UP000005801"/>
    </source>
</evidence>
<evidence type="ECO:0000256" key="1">
    <source>
        <dbReference type="ARBA" id="ARBA00011900"/>
    </source>
</evidence>
<dbReference type="GO" id="GO:0009007">
    <property type="term" value="F:site-specific DNA-methyltransferase (adenine-specific) activity"/>
    <property type="evidence" value="ECO:0007669"/>
    <property type="project" value="UniProtKB-EC"/>
</dbReference>
<dbReference type="InterPro" id="IPR002052">
    <property type="entry name" value="DNA_methylase_N6_adenine_CS"/>
</dbReference>
<dbReference type="STRING" id="391625.PPSIR1_24484"/>
<dbReference type="Proteomes" id="UP000005801">
    <property type="component" value="Unassembled WGS sequence"/>
</dbReference>
<evidence type="ECO:0000256" key="4">
    <source>
        <dbReference type="ARBA" id="ARBA00022691"/>
    </source>
</evidence>
<evidence type="ECO:0000256" key="5">
    <source>
        <dbReference type="ARBA" id="ARBA00047942"/>
    </source>
</evidence>
<dbReference type="PRINTS" id="PR00505">
    <property type="entry name" value="D12N6MTFRASE"/>
</dbReference>
<dbReference type="EC" id="2.1.1.72" evidence="1"/>
<proteinExistence type="predicted"/>
<dbReference type="eggNOG" id="COG3392">
    <property type="taxonomic scope" value="Bacteria"/>
</dbReference>
<keyword evidence="3 6" id="KW-0808">Transferase</keyword>
<reference evidence="6 7" key="1">
    <citation type="submission" date="2007-06" db="EMBL/GenBank/DDBJ databases">
        <authorList>
            <person name="Shimkets L."/>
            <person name="Ferriera S."/>
            <person name="Johnson J."/>
            <person name="Kravitz S."/>
            <person name="Beeson K."/>
            <person name="Sutton G."/>
            <person name="Rogers Y.-H."/>
            <person name="Friedman R."/>
            <person name="Frazier M."/>
            <person name="Venter J.C."/>
        </authorList>
    </citation>
    <scope>NUCLEOTIDE SEQUENCE [LARGE SCALE GENOMIC DNA]</scope>
    <source>
        <strain evidence="6 7">SIR-1</strain>
    </source>
</reference>
<dbReference type="Pfam" id="PF02086">
    <property type="entry name" value="MethyltransfD12"/>
    <property type="match status" value="1"/>
</dbReference>
<dbReference type="InterPro" id="IPR012327">
    <property type="entry name" value="MeTrfase_D12"/>
</dbReference>
<keyword evidence="2 6" id="KW-0489">Methyltransferase</keyword>
<sequence length="341" mass="37678">MIKYIGSKRTLLPVVLEAVRGVEGARTVLDLFSGTSRVGHALKGAGYRVLANDHNTYAATLARCYVAADRDRAGLEADATRLLAELDALPGEPGYFTQTHCEDSRFIQPKNGARIDAIREAIAQKDLDPELEAVLLVSLMEAADRVDSTCGLQMAYLKKWAARSHNDLTLRLPDILPQAAHGKGEAHQLEAIDAARSLSADVAYIDPPYNQHSYLGNYHVWESLVLWDKPEVYGVAKKRVDVRSRKSPYNSKRKFHAAFAELIAAVDARVLLVSFNNEGYISRPEMEALLATRGRVTVLSHDYKRYVGAQIGIYNPSGEKVGAVSHLRNLEYLYVVETDAA</sequence>
<dbReference type="GO" id="GO:0003676">
    <property type="term" value="F:nucleic acid binding"/>
    <property type="evidence" value="ECO:0007669"/>
    <property type="project" value="InterPro"/>
</dbReference>
<keyword evidence="7" id="KW-1185">Reference proteome</keyword>
<dbReference type="AlphaFoldDB" id="A6GGV3"/>
<evidence type="ECO:0000256" key="2">
    <source>
        <dbReference type="ARBA" id="ARBA00022603"/>
    </source>
</evidence>
<dbReference type="RefSeq" id="WP_006975941.1">
    <property type="nucleotide sequence ID" value="NZ_ABCS01000111.1"/>
</dbReference>
<dbReference type="GO" id="GO:0009307">
    <property type="term" value="P:DNA restriction-modification system"/>
    <property type="evidence" value="ECO:0007669"/>
    <property type="project" value="InterPro"/>
</dbReference>
<dbReference type="EMBL" id="ABCS01000111">
    <property type="protein sequence ID" value="EDM74894.1"/>
    <property type="molecule type" value="Genomic_DNA"/>
</dbReference>
<dbReference type="SUPFAM" id="SSF53335">
    <property type="entry name" value="S-adenosyl-L-methionine-dependent methyltransferases"/>
    <property type="match status" value="1"/>
</dbReference>
<comment type="caution">
    <text evidence="6">The sequence shown here is derived from an EMBL/GenBank/DDBJ whole genome shotgun (WGS) entry which is preliminary data.</text>
</comment>
<comment type="catalytic activity">
    <reaction evidence="5">
        <text>a 2'-deoxyadenosine in DNA + S-adenosyl-L-methionine = an N(6)-methyl-2'-deoxyadenosine in DNA + S-adenosyl-L-homocysteine + H(+)</text>
        <dbReference type="Rhea" id="RHEA:15197"/>
        <dbReference type="Rhea" id="RHEA-COMP:12418"/>
        <dbReference type="Rhea" id="RHEA-COMP:12419"/>
        <dbReference type="ChEBI" id="CHEBI:15378"/>
        <dbReference type="ChEBI" id="CHEBI:57856"/>
        <dbReference type="ChEBI" id="CHEBI:59789"/>
        <dbReference type="ChEBI" id="CHEBI:90615"/>
        <dbReference type="ChEBI" id="CHEBI:90616"/>
        <dbReference type="EC" id="2.1.1.72"/>
    </reaction>
</comment>
<protein>
    <recommendedName>
        <fullName evidence="1">site-specific DNA-methyltransferase (adenine-specific)</fullName>
        <ecNumber evidence="1">2.1.1.72</ecNumber>
    </recommendedName>
</protein>
<dbReference type="GO" id="GO:0032259">
    <property type="term" value="P:methylation"/>
    <property type="evidence" value="ECO:0007669"/>
    <property type="project" value="UniProtKB-KW"/>
</dbReference>
<evidence type="ECO:0000256" key="3">
    <source>
        <dbReference type="ARBA" id="ARBA00022679"/>
    </source>
</evidence>
<gene>
    <name evidence="6" type="ORF">PPSIR1_24484</name>
</gene>
<organism evidence="6 7">
    <name type="scientific">Plesiocystis pacifica SIR-1</name>
    <dbReference type="NCBI Taxonomy" id="391625"/>
    <lineage>
        <taxon>Bacteria</taxon>
        <taxon>Pseudomonadati</taxon>
        <taxon>Myxococcota</taxon>
        <taxon>Polyangia</taxon>
        <taxon>Nannocystales</taxon>
        <taxon>Nannocystaceae</taxon>
        <taxon>Plesiocystis</taxon>
    </lineage>
</organism>
<name>A6GGV3_9BACT</name>
<evidence type="ECO:0000313" key="6">
    <source>
        <dbReference type="EMBL" id="EDM74894.1"/>
    </source>
</evidence>
<accession>A6GGV3</accession>
<dbReference type="OrthoDB" id="9805629at2"/>
<keyword evidence="4" id="KW-0949">S-adenosyl-L-methionine</keyword>
<dbReference type="PROSITE" id="PS00092">
    <property type="entry name" value="N6_MTASE"/>
    <property type="match status" value="1"/>
</dbReference>
<dbReference type="InterPro" id="IPR029063">
    <property type="entry name" value="SAM-dependent_MTases_sf"/>
</dbReference>